<dbReference type="InterPro" id="IPR045339">
    <property type="entry name" value="DUF6534"/>
</dbReference>
<evidence type="ECO:0000313" key="3">
    <source>
        <dbReference type="EMBL" id="GAT51821.1"/>
    </source>
</evidence>
<keyword evidence="1" id="KW-0472">Membrane</keyword>
<evidence type="ECO:0000313" key="4">
    <source>
        <dbReference type="Proteomes" id="UP000815677"/>
    </source>
</evidence>
<dbReference type="Proteomes" id="UP000815677">
    <property type="component" value="Unassembled WGS sequence"/>
</dbReference>
<sequence>MPNLNDSLGPIVCGAFVCTMFFGAITLQLGHYLRNYYREDRVYVRATVLFLYVVHIAFTICICHTAYIMAVTDFGQLGITNHAVQGFLVFQIYRATRQLYLCIVLWTLDVLIESLALYLCVEFFRTRSIPIIVSNPTFEHWFLVLFVGDAALDWVNASVLCYYLWRQRKRAFSTSTSTLVDQLLVYTLQTGLSTRSDL</sequence>
<accession>A0ABQ0LPH0</accession>
<keyword evidence="1" id="KW-1133">Transmembrane helix</keyword>
<dbReference type="PANTHER" id="PTHR40465:SF1">
    <property type="entry name" value="DUF6534 DOMAIN-CONTAINING PROTEIN"/>
    <property type="match status" value="1"/>
</dbReference>
<dbReference type="EMBL" id="DF847425">
    <property type="protein sequence ID" value="GAT51821.1"/>
    <property type="molecule type" value="Genomic_DNA"/>
</dbReference>
<evidence type="ECO:0000256" key="1">
    <source>
        <dbReference type="SAM" id="Phobius"/>
    </source>
</evidence>
<reference evidence="3" key="1">
    <citation type="submission" date="2014-09" db="EMBL/GenBank/DDBJ databases">
        <title>Genome sequence of the luminous mushroom Mycena chlorophos for searching fungal bioluminescence genes.</title>
        <authorList>
            <person name="Tanaka Y."/>
            <person name="Kasuga D."/>
            <person name="Oba Y."/>
            <person name="Hase S."/>
            <person name="Sato K."/>
            <person name="Oba Y."/>
            <person name="Sakakibara Y."/>
        </authorList>
    </citation>
    <scope>NUCLEOTIDE SEQUENCE</scope>
</reference>
<keyword evidence="4" id="KW-1185">Reference proteome</keyword>
<evidence type="ECO:0000259" key="2">
    <source>
        <dbReference type="Pfam" id="PF20152"/>
    </source>
</evidence>
<organism evidence="3 4">
    <name type="scientific">Mycena chlorophos</name>
    <name type="common">Agaric fungus</name>
    <name type="synonym">Agaricus chlorophos</name>
    <dbReference type="NCBI Taxonomy" id="658473"/>
    <lineage>
        <taxon>Eukaryota</taxon>
        <taxon>Fungi</taxon>
        <taxon>Dikarya</taxon>
        <taxon>Basidiomycota</taxon>
        <taxon>Agaricomycotina</taxon>
        <taxon>Agaricomycetes</taxon>
        <taxon>Agaricomycetidae</taxon>
        <taxon>Agaricales</taxon>
        <taxon>Marasmiineae</taxon>
        <taxon>Mycenaceae</taxon>
        <taxon>Mycena</taxon>
    </lineage>
</organism>
<feature type="transmembrane region" description="Helical" evidence="1">
    <location>
        <begin position="141"/>
        <end position="165"/>
    </location>
</feature>
<dbReference type="PANTHER" id="PTHR40465">
    <property type="entry name" value="CHROMOSOME 1, WHOLE GENOME SHOTGUN SEQUENCE"/>
    <property type="match status" value="1"/>
</dbReference>
<proteinExistence type="predicted"/>
<gene>
    <name evidence="3" type="ORF">MCHLO_08933</name>
</gene>
<protein>
    <recommendedName>
        <fullName evidence="2">DUF6534 domain-containing protein</fullName>
    </recommendedName>
</protein>
<feature type="domain" description="DUF6534" evidence="2">
    <location>
        <begin position="150"/>
        <end position="194"/>
    </location>
</feature>
<name>A0ABQ0LPH0_MYCCL</name>
<keyword evidence="1" id="KW-0812">Transmembrane</keyword>
<feature type="transmembrane region" description="Helical" evidence="1">
    <location>
        <begin position="100"/>
        <end position="121"/>
    </location>
</feature>
<dbReference type="Pfam" id="PF20152">
    <property type="entry name" value="DUF6534"/>
    <property type="match status" value="1"/>
</dbReference>
<feature type="transmembrane region" description="Helical" evidence="1">
    <location>
        <begin position="7"/>
        <end position="30"/>
    </location>
</feature>
<feature type="transmembrane region" description="Helical" evidence="1">
    <location>
        <begin position="42"/>
        <end position="68"/>
    </location>
</feature>